<keyword evidence="1" id="KW-0805">Transcription regulation</keyword>
<dbReference type="Gene3D" id="1.10.10.10">
    <property type="entry name" value="Winged helix-like DNA-binding domain superfamily/Winged helix DNA-binding domain"/>
    <property type="match status" value="1"/>
</dbReference>
<dbReference type="GeneID" id="71929389"/>
<keyword evidence="2" id="KW-0238">DNA-binding</keyword>
<evidence type="ECO:0000313" key="7">
    <source>
        <dbReference type="Proteomes" id="UP000831768"/>
    </source>
</evidence>
<protein>
    <submittedName>
        <fullName evidence="6">IclR family transcriptional regulator</fullName>
    </submittedName>
</protein>
<dbReference type="InterPro" id="IPR011991">
    <property type="entry name" value="ArsR-like_HTH"/>
</dbReference>
<dbReference type="InterPro" id="IPR036388">
    <property type="entry name" value="WH-like_DNA-bd_sf"/>
</dbReference>
<dbReference type="InterPro" id="IPR050707">
    <property type="entry name" value="HTH_MetabolicPath_Reg"/>
</dbReference>
<dbReference type="PANTHER" id="PTHR30136:SF35">
    <property type="entry name" value="HTH-TYPE TRANSCRIPTIONAL REGULATOR RV1719"/>
    <property type="match status" value="1"/>
</dbReference>
<dbReference type="GO" id="GO:0003700">
    <property type="term" value="F:DNA-binding transcription factor activity"/>
    <property type="evidence" value="ECO:0007669"/>
    <property type="project" value="TreeGrafter"/>
</dbReference>
<dbReference type="Gene3D" id="3.30.450.40">
    <property type="match status" value="1"/>
</dbReference>
<dbReference type="InterPro" id="IPR036390">
    <property type="entry name" value="WH_DNA-bd_sf"/>
</dbReference>
<keyword evidence="6" id="KW-0614">Plasmid</keyword>
<name>A0A8U0A5G8_9EURY</name>
<keyword evidence="7" id="KW-1185">Reference proteome</keyword>
<sequence>MASNDTKWPLRTLTVAVRIIEALQSLDGAGVTELATRLDLAKSTVHNHLRTLEHHQYVTRNGNEYRLSLKFLDHGGYVQYRDERFDLIRQKVKYVAAETDELCQFVTEEHGTCVFVFREQGTQAVNTQTRAGSRVPLHHTTAGKAILAALPDERIETIIERRGLPGKTEHTVSTREDLFEELRSIRSRGYAFDKDEHIRGLNALGVSIEDESETVLGAISVATPQHRLQSSSRENELADFLLGVVNELELNIRYS</sequence>
<dbReference type="RefSeq" id="WP_247994976.1">
    <property type="nucleotide sequence ID" value="NZ_CP096020.1"/>
</dbReference>
<dbReference type="SMART" id="SM00346">
    <property type="entry name" value="HTH_ICLR"/>
    <property type="match status" value="1"/>
</dbReference>
<organism evidence="6 7">
    <name type="scientific">Halocatena salina</name>
    <dbReference type="NCBI Taxonomy" id="2934340"/>
    <lineage>
        <taxon>Archaea</taxon>
        <taxon>Methanobacteriati</taxon>
        <taxon>Methanobacteriota</taxon>
        <taxon>Stenosarchaea group</taxon>
        <taxon>Halobacteria</taxon>
        <taxon>Halobacteriales</taxon>
        <taxon>Natronomonadaceae</taxon>
        <taxon>Halocatena</taxon>
    </lineage>
</organism>
<dbReference type="InterPro" id="IPR029016">
    <property type="entry name" value="GAF-like_dom_sf"/>
</dbReference>
<dbReference type="SUPFAM" id="SSF46785">
    <property type="entry name" value="Winged helix' DNA-binding domain"/>
    <property type="match status" value="1"/>
</dbReference>
<keyword evidence="3" id="KW-0804">Transcription</keyword>
<evidence type="ECO:0000259" key="4">
    <source>
        <dbReference type="PROSITE" id="PS51077"/>
    </source>
</evidence>
<evidence type="ECO:0000256" key="2">
    <source>
        <dbReference type="ARBA" id="ARBA00023125"/>
    </source>
</evidence>
<proteinExistence type="predicted"/>
<evidence type="ECO:0000256" key="3">
    <source>
        <dbReference type="ARBA" id="ARBA00023163"/>
    </source>
</evidence>
<dbReference type="InterPro" id="IPR014757">
    <property type="entry name" value="Tscrpt_reg_IclR_C"/>
</dbReference>
<dbReference type="InterPro" id="IPR005471">
    <property type="entry name" value="Tscrpt_reg_IclR_N"/>
</dbReference>
<accession>A0A8U0A5G8</accession>
<dbReference type="SUPFAM" id="SSF55781">
    <property type="entry name" value="GAF domain-like"/>
    <property type="match status" value="1"/>
</dbReference>
<feature type="domain" description="IclR-ED" evidence="5">
    <location>
        <begin position="70"/>
        <end position="254"/>
    </location>
</feature>
<evidence type="ECO:0000313" key="6">
    <source>
        <dbReference type="EMBL" id="UPM44322.1"/>
    </source>
</evidence>
<dbReference type="PROSITE" id="PS51077">
    <property type="entry name" value="HTH_ICLR"/>
    <property type="match status" value="1"/>
</dbReference>
<evidence type="ECO:0000259" key="5">
    <source>
        <dbReference type="PROSITE" id="PS51078"/>
    </source>
</evidence>
<dbReference type="Proteomes" id="UP000831768">
    <property type="component" value="Plasmid unnamed1"/>
</dbReference>
<reference evidence="6" key="1">
    <citation type="submission" date="2022-04" db="EMBL/GenBank/DDBJ databases">
        <title>Halocatena sp. nov., isolated from a salt lake.</title>
        <authorList>
            <person name="Cui H.-L."/>
        </authorList>
    </citation>
    <scope>NUCLEOTIDE SEQUENCE</scope>
    <source>
        <strain evidence="6">AD-1</strain>
        <plasmid evidence="6">unnamed1</plasmid>
    </source>
</reference>
<dbReference type="PROSITE" id="PS51078">
    <property type="entry name" value="ICLR_ED"/>
    <property type="match status" value="1"/>
</dbReference>
<dbReference type="CDD" id="cd00090">
    <property type="entry name" value="HTH_ARSR"/>
    <property type="match status" value="1"/>
</dbReference>
<dbReference type="PANTHER" id="PTHR30136">
    <property type="entry name" value="HELIX-TURN-HELIX TRANSCRIPTIONAL REGULATOR, ICLR FAMILY"/>
    <property type="match status" value="1"/>
</dbReference>
<geneLocation type="plasmid" evidence="6 7">
    <name>unnamed1</name>
</geneLocation>
<dbReference type="Pfam" id="PF01614">
    <property type="entry name" value="IclR_C"/>
    <property type="match status" value="1"/>
</dbReference>
<dbReference type="KEGG" id="haad:MW046_15040"/>
<dbReference type="GO" id="GO:0045892">
    <property type="term" value="P:negative regulation of DNA-templated transcription"/>
    <property type="evidence" value="ECO:0007669"/>
    <property type="project" value="TreeGrafter"/>
</dbReference>
<dbReference type="EMBL" id="CP096020">
    <property type="protein sequence ID" value="UPM44322.1"/>
    <property type="molecule type" value="Genomic_DNA"/>
</dbReference>
<evidence type="ECO:0000256" key="1">
    <source>
        <dbReference type="ARBA" id="ARBA00023015"/>
    </source>
</evidence>
<gene>
    <name evidence="6" type="ORF">MW046_15040</name>
</gene>
<dbReference type="Pfam" id="PF09339">
    <property type="entry name" value="HTH_IclR"/>
    <property type="match status" value="1"/>
</dbReference>
<dbReference type="GO" id="GO:0003677">
    <property type="term" value="F:DNA binding"/>
    <property type="evidence" value="ECO:0007669"/>
    <property type="project" value="UniProtKB-KW"/>
</dbReference>
<dbReference type="AlphaFoldDB" id="A0A8U0A5G8"/>
<feature type="domain" description="HTH iclR-type" evidence="4">
    <location>
        <begin position="10"/>
        <end position="69"/>
    </location>
</feature>